<dbReference type="InterPro" id="IPR037237">
    <property type="entry name" value="IlvD/EDD_N"/>
</dbReference>
<gene>
    <name evidence="11" type="ORF">LX83_001630</name>
</gene>
<reference evidence="11" key="1">
    <citation type="submission" date="2022-06" db="EMBL/GenBank/DDBJ databases">
        <title>Genomic Encyclopedia of Archaeal and Bacterial Type Strains, Phase II (KMG-II): from individual species to whole genera.</title>
        <authorList>
            <person name="Goeker M."/>
        </authorList>
    </citation>
    <scope>NUCLEOTIDE SEQUENCE</scope>
    <source>
        <strain evidence="11">DSM 43935</strain>
    </source>
</reference>
<dbReference type="Proteomes" id="UP001206128">
    <property type="component" value="Unassembled WGS sequence"/>
</dbReference>
<dbReference type="Pfam" id="PF24877">
    <property type="entry name" value="ILV_EDD_C"/>
    <property type="match status" value="1"/>
</dbReference>
<keyword evidence="2" id="KW-0001">2Fe-2S</keyword>
<sequence length="593" mass="62998">MDESTTPVPPATAAPATDPGTGATRPRLRSHEWFGGDDVLGFVHRSWLRNQGHPDHSFDGRPVIGICQTASDLTPCNAHLRDIAEHVKRGVYEAGGLPMEFPVTSLGEILMRPTTMLFRNLVSMDVEETLRANPLDGVVLLTGCDKTTPALLMGAASVDLPTIVVNGGAMLNGRYRGRQLGSGTDVWRFADARRTGAMSAEEFRATEACMSRSAGHCNTMGTASTMACWAESLGLTLPGMAALPAVDSRRRALAHLSGIRAVELVRENVRLSDVVTRRALENAVVVNSAIGGSTNFAVHLLAVAGRLGIPFTLADLDRLGCSIPLLVDLMPAGRFLMEDFCYAGGLPAVLRELGPLLPHPDVPTVTGRTLAENIADAEVFDREVIRPVDDPLRPDAGLAVLRGNLAPDGALIKPAAATPRLLRHGGRAVVFHGVADLHARIDTVDCDADTVFVLTGVGPRGYPGMPEVGNFGLPKRLLDAGVDDAVRISDGRMSGTAFGTVVLHVAPESAVGGPLALVRDGDWIELDVPARRLHLAVSPDELARRRAGWTPPEPAADRGWVRLYVEHVTQADTGVDLDFLRGSSGAPVPPGNH</sequence>
<evidence type="ECO:0000256" key="3">
    <source>
        <dbReference type="ARBA" id="ARBA00022723"/>
    </source>
</evidence>
<dbReference type="GO" id="GO:0016836">
    <property type="term" value="F:hydro-lyase activity"/>
    <property type="evidence" value="ECO:0007669"/>
    <property type="project" value="UniProtKB-ARBA"/>
</dbReference>
<dbReference type="NCBIfam" id="NF009560">
    <property type="entry name" value="PRK13017.1"/>
    <property type="match status" value="1"/>
</dbReference>
<dbReference type="InterPro" id="IPR042096">
    <property type="entry name" value="Dihydro-acid_dehy_C"/>
</dbReference>
<dbReference type="NCBIfam" id="NF004784">
    <property type="entry name" value="PRK06131.1"/>
    <property type="match status" value="1"/>
</dbReference>
<evidence type="ECO:0000256" key="4">
    <source>
        <dbReference type="ARBA" id="ARBA00023004"/>
    </source>
</evidence>
<evidence type="ECO:0000259" key="10">
    <source>
        <dbReference type="Pfam" id="PF24877"/>
    </source>
</evidence>
<evidence type="ECO:0000256" key="2">
    <source>
        <dbReference type="ARBA" id="ARBA00022714"/>
    </source>
</evidence>
<comment type="caution">
    <text evidence="11">The sequence shown here is derived from an EMBL/GenBank/DDBJ whole genome shotgun (WGS) entry which is preliminary data.</text>
</comment>
<feature type="domain" description="Dihydroxy-acid/6-phosphogluconate dehydratase C-terminal" evidence="10">
    <location>
        <begin position="383"/>
        <end position="574"/>
    </location>
</feature>
<feature type="region of interest" description="Disordered" evidence="8">
    <location>
        <begin position="1"/>
        <end position="29"/>
    </location>
</feature>
<dbReference type="InterPro" id="IPR020558">
    <property type="entry name" value="DiOHA_6PGluconate_deHydtase_CS"/>
</dbReference>
<dbReference type="InterPro" id="IPR000581">
    <property type="entry name" value="ILV_EDD_N"/>
</dbReference>
<name>A0AAE3GCA9_9PSEU</name>
<comment type="similarity">
    <text evidence="1">Belongs to the IlvD/Edd family.</text>
</comment>
<dbReference type="GO" id="GO:0051537">
    <property type="term" value="F:2 iron, 2 sulfur cluster binding"/>
    <property type="evidence" value="ECO:0007669"/>
    <property type="project" value="UniProtKB-KW"/>
</dbReference>
<keyword evidence="7" id="KW-0028">Amino-acid biosynthesis</keyword>
<evidence type="ECO:0000259" key="9">
    <source>
        <dbReference type="Pfam" id="PF00920"/>
    </source>
</evidence>
<dbReference type="InterPro" id="IPR052352">
    <property type="entry name" value="Sugar_Degrad_Dehydratases"/>
</dbReference>
<dbReference type="InterPro" id="IPR056740">
    <property type="entry name" value="ILV_EDD_C"/>
</dbReference>
<dbReference type="GO" id="GO:0046872">
    <property type="term" value="F:metal ion binding"/>
    <property type="evidence" value="ECO:0007669"/>
    <property type="project" value="UniProtKB-KW"/>
</dbReference>
<dbReference type="AlphaFoldDB" id="A0AAE3GCA9"/>
<keyword evidence="7" id="KW-0100">Branched-chain amino acid biosynthesis</keyword>
<keyword evidence="12" id="KW-1185">Reference proteome</keyword>
<keyword evidence="5" id="KW-0411">Iron-sulfur</keyword>
<dbReference type="SUPFAM" id="SSF52016">
    <property type="entry name" value="LeuD/IlvD-like"/>
    <property type="match status" value="1"/>
</dbReference>
<accession>A0AAE3GCA9</accession>
<evidence type="ECO:0000256" key="7">
    <source>
        <dbReference type="ARBA" id="ARBA00023304"/>
    </source>
</evidence>
<dbReference type="PROSITE" id="PS00886">
    <property type="entry name" value="ILVD_EDD_1"/>
    <property type="match status" value="1"/>
</dbReference>
<evidence type="ECO:0000313" key="11">
    <source>
        <dbReference type="EMBL" id="MCP2164790.1"/>
    </source>
</evidence>
<dbReference type="SUPFAM" id="SSF143975">
    <property type="entry name" value="IlvD/EDD N-terminal domain-like"/>
    <property type="match status" value="1"/>
</dbReference>
<dbReference type="EMBL" id="JAMTCK010000003">
    <property type="protein sequence ID" value="MCP2164790.1"/>
    <property type="molecule type" value="Genomic_DNA"/>
</dbReference>
<organism evidence="11 12">
    <name type="scientific">Goodfellowiella coeruleoviolacea</name>
    <dbReference type="NCBI Taxonomy" id="334858"/>
    <lineage>
        <taxon>Bacteria</taxon>
        <taxon>Bacillati</taxon>
        <taxon>Actinomycetota</taxon>
        <taxon>Actinomycetes</taxon>
        <taxon>Pseudonocardiales</taxon>
        <taxon>Pseudonocardiaceae</taxon>
        <taxon>Goodfellowiella</taxon>
    </lineage>
</organism>
<evidence type="ECO:0000256" key="6">
    <source>
        <dbReference type="ARBA" id="ARBA00023239"/>
    </source>
</evidence>
<protein>
    <submittedName>
        <fullName evidence="11">Dihydroxy-acid dehydratase</fullName>
    </submittedName>
</protein>
<proteinExistence type="inferred from homology"/>
<evidence type="ECO:0000256" key="8">
    <source>
        <dbReference type="SAM" id="MobiDB-lite"/>
    </source>
</evidence>
<dbReference type="PANTHER" id="PTHR43183:SF1">
    <property type="entry name" value="HYPOTHETICAL DIHYDROXY-ACID DEHYDRATASE (EUROFUNG)-RELATED"/>
    <property type="match status" value="1"/>
</dbReference>
<evidence type="ECO:0000256" key="1">
    <source>
        <dbReference type="ARBA" id="ARBA00006486"/>
    </source>
</evidence>
<keyword evidence="6" id="KW-0456">Lyase</keyword>
<keyword evidence="4" id="KW-0408">Iron</keyword>
<dbReference type="PANTHER" id="PTHR43183">
    <property type="entry name" value="HYPOTHETICAL DIHYDROXYACID DEHYDRATASE (EUROFUNG)-RELATED"/>
    <property type="match status" value="1"/>
</dbReference>
<dbReference type="Gene3D" id="3.50.30.80">
    <property type="entry name" value="IlvD/EDD C-terminal domain-like"/>
    <property type="match status" value="1"/>
</dbReference>
<evidence type="ECO:0000313" key="12">
    <source>
        <dbReference type="Proteomes" id="UP001206128"/>
    </source>
</evidence>
<evidence type="ECO:0000256" key="5">
    <source>
        <dbReference type="ARBA" id="ARBA00023014"/>
    </source>
</evidence>
<dbReference type="GO" id="GO:0009082">
    <property type="term" value="P:branched-chain amino acid biosynthetic process"/>
    <property type="evidence" value="ECO:0007669"/>
    <property type="project" value="UniProtKB-KW"/>
</dbReference>
<feature type="domain" description="Dihydroxy-acid/6-phosphogluconate dehydratase N-terminal" evidence="9">
    <location>
        <begin position="61"/>
        <end position="373"/>
    </location>
</feature>
<dbReference type="RefSeq" id="WP_253768882.1">
    <property type="nucleotide sequence ID" value="NZ_JAMTCK010000003.1"/>
</dbReference>
<feature type="compositionally biased region" description="Low complexity" evidence="8">
    <location>
        <begin position="13"/>
        <end position="25"/>
    </location>
</feature>
<dbReference type="Pfam" id="PF00920">
    <property type="entry name" value="ILVD_EDD_N"/>
    <property type="match status" value="1"/>
</dbReference>
<keyword evidence="3" id="KW-0479">Metal-binding</keyword>